<dbReference type="EMBL" id="CAOF01000125">
    <property type="protein sequence ID" value="CCO47712.1"/>
    <property type="molecule type" value="Genomic_DNA"/>
</dbReference>
<proteinExistence type="predicted"/>
<comment type="caution">
    <text evidence="1">The sequence shown here is derived from an EMBL/GenBank/DDBJ whole genome shotgun (WGS) entry which is preliminary data.</text>
</comment>
<name>A0AAV2VSP2_9VIBR</name>
<dbReference type="Proteomes" id="UP000018211">
    <property type="component" value="Unassembled WGS sequence"/>
</dbReference>
<accession>A0AAV2VSP2</accession>
<evidence type="ECO:0000313" key="1">
    <source>
        <dbReference type="EMBL" id="CCO47712.1"/>
    </source>
</evidence>
<reference evidence="1 2" key="1">
    <citation type="journal article" date="2013" name="ISME J.">
        <title>Comparative genomics of pathogenic lineages of Vibrio nigripulchritudo identifies virulence-associated traits.</title>
        <authorList>
            <person name="Goudenege D."/>
            <person name="Labreuche Y."/>
            <person name="Krin E."/>
            <person name="Ansquer D."/>
            <person name="Mangenot S."/>
            <person name="Calteau A."/>
            <person name="Medigue C."/>
            <person name="Mazel D."/>
            <person name="Polz M.F."/>
            <person name="Le Roux F."/>
        </authorList>
    </citation>
    <scope>NUCLEOTIDE SEQUENCE [LARGE SCALE GENOMIC DNA]</scope>
    <source>
        <strain evidence="1 2">SOn1</strain>
    </source>
</reference>
<organism evidence="1 2">
    <name type="scientific">Vibrio nigripulchritudo SOn1</name>
    <dbReference type="NCBI Taxonomy" id="1238450"/>
    <lineage>
        <taxon>Bacteria</taxon>
        <taxon>Pseudomonadati</taxon>
        <taxon>Pseudomonadota</taxon>
        <taxon>Gammaproteobacteria</taxon>
        <taxon>Vibrionales</taxon>
        <taxon>Vibrionaceae</taxon>
        <taxon>Vibrio</taxon>
    </lineage>
</organism>
<protein>
    <recommendedName>
        <fullName evidence="3">Lipoprotein</fullName>
    </recommendedName>
</protein>
<gene>
    <name evidence="1" type="ORF">VIBNISOn1_340027</name>
</gene>
<sequence length="53" mass="6024">MPTESFLSFIIHAFTIGCINQGIYKIKTETITQTQAITKILIIVLTSQLLIKW</sequence>
<evidence type="ECO:0008006" key="3">
    <source>
        <dbReference type="Google" id="ProtNLM"/>
    </source>
</evidence>
<dbReference type="AlphaFoldDB" id="A0AAV2VSP2"/>
<evidence type="ECO:0000313" key="2">
    <source>
        <dbReference type="Proteomes" id="UP000018211"/>
    </source>
</evidence>